<evidence type="ECO:0000256" key="6">
    <source>
        <dbReference type="RuleBase" id="RU363053"/>
    </source>
</evidence>
<dbReference type="Pfam" id="PF04117">
    <property type="entry name" value="Mpv17_PMP22"/>
    <property type="match status" value="1"/>
</dbReference>
<keyword evidence="8" id="KW-1185">Reference proteome</keyword>
<evidence type="ECO:0008006" key="9">
    <source>
        <dbReference type="Google" id="ProtNLM"/>
    </source>
</evidence>
<dbReference type="PANTHER" id="PTHR11266:SF80">
    <property type="entry name" value="PEROXISOMAL MEMBRANE PROTEIN 2"/>
    <property type="match status" value="1"/>
</dbReference>
<name>A0AAD4CRP9_ASPNN</name>
<keyword evidence="3 6" id="KW-0812">Transmembrane</keyword>
<dbReference type="Proteomes" id="UP001194746">
    <property type="component" value="Unassembled WGS sequence"/>
</dbReference>
<protein>
    <recommendedName>
        <fullName evidence="9">Integral membrane protein, Mpv17/PMP22 family</fullName>
    </recommendedName>
</protein>
<dbReference type="PANTHER" id="PTHR11266">
    <property type="entry name" value="PEROXISOMAL MEMBRANE PROTEIN 2, PXMP2 MPV17"/>
    <property type="match status" value="1"/>
</dbReference>
<sequence length="203" mass="22349">MAVPPIAKATLQAALINAGSNVLAQGIKAYKDEVIPTDIVMDGVYPRNACMTTFELDLPTLFQFTTYAFIASPLMVLWMEGLEKTLPGFHETTPSPKTEKATEKPKPKLHVTNTVLKIIIDQTLGAVWSTILFISTIGLLRGQDYAVITDQIRSDFWPIVIAGLKLWPIVSILNFTVVPVDKRLLISSLFGVVWAVYLSLMSG</sequence>
<proteinExistence type="inferred from homology"/>
<evidence type="ECO:0000256" key="2">
    <source>
        <dbReference type="ARBA" id="ARBA00006824"/>
    </source>
</evidence>
<organism evidence="7 8">
    <name type="scientific">Aspergillus nanangensis</name>
    <dbReference type="NCBI Taxonomy" id="2582783"/>
    <lineage>
        <taxon>Eukaryota</taxon>
        <taxon>Fungi</taxon>
        <taxon>Dikarya</taxon>
        <taxon>Ascomycota</taxon>
        <taxon>Pezizomycotina</taxon>
        <taxon>Eurotiomycetes</taxon>
        <taxon>Eurotiomycetidae</taxon>
        <taxon>Eurotiales</taxon>
        <taxon>Aspergillaceae</taxon>
        <taxon>Aspergillus</taxon>
        <taxon>Aspergillus subgen. Circumdati</taxon>
    </lineage>
</organism>
<comment type="similarity">
    <text evidence="2 6">Belongs to the peroxisomal membrane protein PXMP2/4 family.</text>
</comment>
<keyword evidence="4 6" id="KW-1133">Transmembrane helix</keyword>
<feature type="transmembrane region" description="Helical" evidence="6">
    <location>
        <begin position="184"/>
        <end position="202"/>
    </location>
</feature>
<evidence type="ECO:0000256" key="5">
    <source>
        <dbReference type="ARBA" id="ARBA00023136"/>
    </source>
</evidence>
<evidence type="ECO:0000256" key="1">
    <source>
        <dbReference type="ARBA" id="ARBA00004141"/>
    </source>
</evidence>
<accession>A0AAD4CRP9</accession>
<dbReference type="InterPro" id="IPR007248">
    <property type="entry name" value="Mpv17_PMP22"/>
</dbReference>
<evidence type="ECO:0000256" key="4">
    <source>
        <dbReference type="ARBA" id="ARBA00022989"/>
    </source>
</evidence>
<comment type="caution">
    <text evidence="7">The sequence shown here is derived from an EMBL/GenBank/DDBJ whole genome shotgun (WGS) entry which is preliminary data.</text>
</comment>
<evidence type="ECO:0000313" key="8">
    <source>
        <dbReference type="Proteomes" id="UP001194746"/>
    </source>
</evidence>
<keyword evidence="5 6" id="KW-0472">Membrane</keyword>
<reference evidence="7" key="2">
    <citation type="submission" date="2020-02" db="EMBL/GenBank/DDBJ databases">
        <authorList>
            <person name="Gilchrist C.L.M."/>
            <person name="Chooi Y.-H."/>
        </authorList>
    </citation>
    <scope>NUCLEOTIDE SEQUENCE</scope>
    <source>
        <strain evidence="7">MST-FP2251</strain>
    </source>
</reference>
<dbReference type="EMBL" id="VCAU01000019">
    <property type="protein sequence ID" value="KAF9891336.1"/>
    <property type="molecule type" value="Genomic_DNA"/>
</dbReference>
<reference evidence="7" key="1">
    <citation type="journal article" date="2019" name="Beilstein J. Org. Chem.">
        <title>Nanangenines: drimane sesquiterpenoids as the dominant metabolite cohort of a novel Australian fungus, Aspergillus nanangensis.</title>
        <authorList>
            <person name="Lacey H.J."/>
            <person name="Gilchrist C.L.M."/>
            <person name="Crombie A."/>
            <person name="Kalaitzis J.A."/>
            <person name="Vuong D."/>
            <person name="Rutledge P.J."/>
            <person name="Turner P."/>
            <person name="Pitt J.I."/>
            <person name="Lacey E."/>
            <person name="Chooi Y.H."/>
            <person name="Piggott A.M."/>
        </authorList>
    </citation>
    <scope>NUCLEOTIDE SEQUENCE</scope>
    <source>
        <strain evidence="7">MST-FP2251</strain>
    </source>
</reference>
<comment type="subcellular location">
    <subcellularLocation>
        <location evidence="1">Membrane</location>
        <topology evidence="1">Multi-pass membrane protein</topology>
    </subcellularLocation>
</comment>
<evidence type="ECO:0000256" key="3">
    <source>
        <dbReference type="ARBA" id="ARBA00022692"/>
    </source>
</evidence>
<evidence type="ECO:0000313" key="7">
    <source>
        <dbReference type="EMBL" id="KAF9891336.1"/>
    </source>
</evidence>
<dbReference type="GO" id="GO:0005778">
    <property type="term" value="C:peroxisomal membrane"/>
    <property type="evidence" value="ECO:0007669"/>
    <property type="project" value="TreeGrafter"/>
</dbReference>
<feature type="transmembrane region" description="Helical" evidence="6">
    <location>
        <begin position="114"/>
        <end position="136"/>
    </location>
</feature>
<feature type="transmembrane region" description="Helical" evidence="6">
    <location>
        <begin position="156"/>
        <end position="177"/>
    </location>
</feature>
<dbReference type="AlphaFoldDB" id="A0AAD4CRP9"/>
<gene>
    <name evidence="7" type="ORF">FE257_004191</name>
</gene>